<evidence type="ECO:0000256" key="2">
    <source>
        <dbReference type="ARBA" id="ARBA00023125"/>
    </source>
</evidence>
<proteinExistence type="inferred from homology"/>
<dbReference type="GO" id="GO:0003677">
    <property type="term" value="F:DNA binding"/>
    <property type="evidence" value="ECO:0007669"/>
    <property type="project" value="UniProtKB-UniRule"/>
</dbReference>
<evidence type="ECO:0000256" key="4">
    <source>
        <dbReference type="PROSITE-ProRule" id="PRU01248"/>
    </source>
</evidence>
<keyword evidence="2 4" id="KW-0238">DNA-binding</keyword>
<dbReference type="PROSITE" id="PS51898">
    <property type="entry name" value="TYR_RECOMBINASE"/>
    <property type="match status" value="1"/>
</dbReference>
<evidence type="ECO:0000313" key="7">
    <source>
        <dbReference type="EMBL" id="BBO22929.1"/>
    </source>
</evidence>
<accession>A0A809R610</accession>
<dbReference type="InterPro" id="IPR044068">
    <property type="entry name" value="CB"/>
</dbReference>
<dbReference type="SUPFAM" id="SSF56349">
    <property type="entry name" value="DNA breaking-rejoining enzymes"/>
    <property type="match status" value="1"/>
</dbReference>
<protein>
    <submittedName>
        <fullName evidence="7">Site-specific integrase</fullName>
    </submittedName>
</protein>
<feature type="domain" description="Core-binding (CB)" evidence="6">
    <location>
        <begin position="60"/>
        <end position="142"/>
    </location>
</feature>
<dbReference type="InterPro" id="IPR013762">
    <property type="entry name" value="Integrase-like_cat_sf"/>
</dbReference>
<keyword evidence="3" id="KW-0233">DNA recombination</keyword>
<feature type="domain" description="Tyr recombinase" evidence="5">
    <location>
        <begin position="163"/>
        <end position="347"/>
    </location>
</feature>
<dbReference type="PANTHER" id="PTHR30349">
    <property type="entry name" value="PHAGE INTEGRASE-RELATED"/>
    <property type="match status" value="1"/>
</dbReference>
<evidence type="ECO:0000259" key="5">
    <source>
        <dbReference type="PROSITE" id="PS51898"/>
    </source>
</evidence>
<dbReference type="Gene3D" id="1.10.150.130">
    <property type="match status" value="1"/>
</dbReference>
<sequence length="354" mass="39887">MRHKGTGTVYRKDGKWAARLRFTDDLGRRFERVERAETRADALVKLKALRARIADEPEKPSDIRFGELFELLCETVYKDRVRSSTLNLYRGLLRNHLVPIRDVYVQRLTPTLLDDLFRSPSIGRRTSQLLRRVVIGFLNHALRLGYVKENVARRTLPIGGYPKIVEPLTAKEVLGILAATKSETLQAAFRTQVELGLRVGELLGIRWSDIRRQSKQVVIREQLLRDRISGQLDLAPLKTPKSRRTLPLTDDLMGLILSLPRAGVFVFASTTGSPMDPRNYNRELSIAAKRAGVGHVSSHRLRHSYATWALGLGVDIAIISRAMGHSSITMTARYAAASPEVIRKANEKVAQLLE</sequence>
<dbReference type="CDD" id="cd01189">
    <property type="entry name" value="INT_ICEBs1_C_like"/>
    <property type="match status" value="1"/>
</dbReference>
<dbReference type="Gene3D" id="1.10.443.10">
    <property type="entry name" value="Intergrase catalytic core"/>
    <property type="match status" value="1"/>
</dbReference>
<organism evidence="7 8">
    <name type="scientific">Candidatus Nitrosymbiomonas proteolyticus</name>
    <dbReference type="NCBI Taxonomy" id="2608984"/>
    <lineage>
        <taxon>Bacteria</taxon>
        <taxon>Bacillati</taxon>
        <taxon>Armatimonadota</taxon>
        <taxon>Armatimonadota incertae sedis</taxon>
        <taxon>Candidatus Nitrosymbiomonas</taxon>
    </lineage>
</organism>
<dbReference type="Proteomes" id="UP000662873">
    <property type="component" value="Chromosome"/>
</dbReference>
<dbReference type="InterPro" id="IPR050090">
    <property type="entry name" value="Tyrosine_recombinase_XerCD"/>
</dbReference>
<dbReference type="PANTHER" id="PTHR30349:SF64">
    <property type="entry name" value="PROPHAGE INTEGRASE INTD-RELATED"/>
    <property type="match status" value="1"/>
</dbReference>
<comment type="similarity">
    <text evidence="1">Belongs to the 'phage' integrase family.</text>
</comment>
<dbReference type="Pfam" id="PF00589">
    <property type="entry name" value="Phage_integrase"/>
    <property type="match status" value="1"/>
</dbReference>
<gene>
    <name evidence="7" type="ORF">NPRO_05240</name>
</gene>
<dbReference type="GO" id="GO:0015074">
    <property type="term" value="P:DNA integration"/>
    <property type="evidence" value="ECO:0007669"/>
    <property type="project" value="InterPro"/>
</dbReference>
<dbReference type="PROSITE" id="PS51900">
    <property type="entry name" value="CB"/>
    <property type="match status" value="1"/>
</dbReference>
<evidence type="ECO:0000313" key="8">
    <source>
        <dbReference type="Proteomes" id="UP000662873"/>
    </source>
</evidence>
<evidence type="ECO:0000259" key="6">
    <source>
        <dbReference type="PROSITE" id="PS51900"/>
    </source>
</evidence>
<evidence type="ECO:0000256" key="1">
    <source>
        <dbReference type="ARBA" id="ARBA00008857"/>
    </source>
</evidence>
<dbReference type="EMBL" id="AP021858">
    <property type="protein sequence ID" value="BBO22929.1"/>
    <property type="molecule type" value="Genomic_DNA"/>
</dbReference>
<dbReference type="GO" id="GO:0006310">
    <property type="term" value="P:DNA recombination"/>
    <property type="evidence" value="ECO:0007669"/>
    <property type="project" value="UniProtKB-KW"/>
</dbReference>
<name>A0A809R610_9BACT</name>
<reference evidence="7" key="1">
    <citation type="journal article" name="DNA Res.">
        <title>The physiological potential of anammox bacteria as revealed by their core genome structure.</title>
        <authorList>
            <person name="Okubo T."/>
            <person name="Toyoda A."/>
            <person name="Fukuhara K."/>
            <person name="Uchiyama I."/>
            <person name="Harigaya Y."/>
            <person name="Kuroiwa M."/>
            <person name="Suzuki T."/>
            <person name="Murakami Y."/>
            <person name="Suwa Y."/>
            <person name="Takami H."/>
        </authorList>
    </citation>
    <scope>NUCLEOTIDE SEQUENCE</scope>
    <source>
        <strain evidence="7">317325-2</strain>
    </source>
</reference>
<dbReference type="InterPro" id="IPR002104">
    <property type="entry name" value="Integrase_catalytic"/>
</dbReference>
<dbReference type="AlphaFoldDB" id="A0A809R610"/>
<dbReference type="InterPro" id="IPR011010">
    <property type="entry name" value="DNA_brk_join_enz"/>
</dbReference>
<evidence type="ECO:0000256" key="3">
    <source>
        <dbReference type="ARBA" id="ARBA00023172"/>
    </source>
</evidence>
<dbReference type="InterPro" id="IPR010998">
    <property type="entry name" value="Integrase_recombinase_N"/>
</dbReference>
<dbReference type="KEGG" id="npy:NPRO_05240"/>